<evidence type="ECO:0000313" key="4">
    <source>
        <dbReference type="Proteomes" id="UP000494117"/>
    </source>
</evidence>
<protein>
    <submittedName>
        <fullName evidence="3">Uncharacterized protein</fullName>
    </submittedName>
</protein>
<dbReference type="Proteomes" id="UP000494117">
    <property type="component" value="Unassembled WGS sequence"/>
</dbReference>
<feature type="transmembrane region" description="Helical" evidence="2">
    <location>
        <begin position="144"/>
        <end position="163"/>
    </location>
</feature>
<feature type="compositionally biased region" description="Low complexity" evidence="1">
    <location>
        <begin position="76"/>
        <end position="90"/>
    </location>
</feature>
<evidence type="ECO:0000256" key="2">
    <source>
        <dbReference type="SAM" id="Phobius"/>
    </source>
</evidence>
<feature type="compositionally biased region" description="Polar residues" evidence="1">
    <location>
        <begin position="66"/>
        <end position="75"/>
    </location>
</feature>
<feature type="compositionally biased region" description="Polar residues" evidence="1">
    <location>
        <begin position="35"/>
        <end position="48"/>
    </location>
</feature>
<name>A0A6S7DST2_9BURK</name>
<organism evidence="3 4">
    <name type="scientific">Achromobacter anxifer</name>
    <dbReference type="NCBI Taxonomy" id="1287737"/>
    <lineage>
        <taxon>Bacteria</taxon>
        <taxon>Pseudomonadati</taxon>
        <taxon>Pseudomonadota</taxon>
        <taxon>Betaproteobacteria</taxon>
        <taxon>Burkholderiales</taxon>
        <taxon>Alcaligenaceae</taxon>
        <taxon>Achromobacter</taxon>
    </lineage>
</organism>
<keyword evidence="2" id="KW-0472">Membrane</keyword>
<keyword evidence="4" id="KW-1185">Reference proteome</keyword>
<dbReference type="AlphaFoldDB" id="A0A6S7DST2"/>
<feature type="transmembrane region" description="Helical" evidence="2">
    <location>
        <begin position="120"/>
        <end position="138"/>
    </location>
</feature>
<feature type="region of interest" description="Disordered" evidence="1">
    <location>
        <begin position="35"/>
        <end position="90"/>
    </location>
</feature>
<evidence type="ECO:0000313" key="3">
    <source>
        <dbReference type="EMBL" id="CAB3838386.1"/>
    </source>
</evidence>
<gene>
    <name evidence="3" type="ORF">LMG26858_01066</name>
</gene>
<reference evidence="3 4" key="1">
    <citation type="submission" date="2020-04" db="EMBL/GenBank/DDBJ databases">
        <authorList>
            <person name="De Canck E."/>
        </authorList>
    </citation>
    <scope>NUCLEOTIDE SEQUENCE [LARGE SCALE GENOMIC DNA]</scope>
    <source>
        <strain evidence="3 4">LMG 26858</strain>
    </source>
</reference>
<keyword evidence="2" id="KW-1133">Transmembrane helix</keyword>
<proteinExistence type="predicted"/>
<keyword evidence="2" id="KW-0812">Transmembrane</keyword>
<dbReference type="EMBL" id="CADILG010000004">
    <property type="protein sequence ID" value="CAB3838386.1"/>
    <property type="molecule type" value="Genomic_DNA"/>
</dbReference>
<accession>A0A6S7DST2</accession>
<evidence type="ECO:0000256" key="1">
    <source>
        <dbReference type="SAM" id="MobiDB-lite"/>
    </source>
</evidence>
<sequence>MHCSKCGAAHKGKNSVCDECARVLGNMPSKNVFTSNAGSFTADQTPPAVTSPWPAANPQPAVTPPSAANPQPALTPQSAANPQPAASPQAAAALPGNWAEAFHRYHAVPLRLRGKPVKTAWLLAGGVASVAAIALGAYVWGMSAWWFILLFPSLLTVQIGNDLKRKRYTRVLSLCNLEANRAGEVFYTEIGGQCPVCGGEVKFREIGPKRHKETTAVCSVNGRHRWKFDPGVLDEL</sequence>